<sequence length="127" mass="14920">MFLESRKEVRLDNIYIYIYTMASSKARVAVLKSLFRELQLSNKKPLKENPVYIYAMEQTRKHQVTGMKFCRERDELFHVTDTYRCLLHSVRKHEELIERYKGAGERTIEESANIVGLGLPQVGEPLK</sequence>
<organism evidence="3 4">
    <name type="scientific">Dimorphilus gyrociliatus</name>
    <dbReference type="NCBI Taxonomy" id="2664684"/>
    <lineage>
        <taxon>Eukaryota</taxon>
        <taxon>Metazoa</taxon>
        <taxon>Spiralia</taxon>
        <taxon>Lophotrochozoa</taxon>
        <taxon>Annelida</taxon>
        <taxon>Polychaeta</taxon>
        <taxon>Polychaeta incertae sedis</taxon>
        <taxon>Dinophilidae</taxon>
        <taxon>Dimorphilus</taxon>
    </lineage>
</organism>
<dbReference type="Pfam" id="PF13233">
    <property type="entry name" value="Complex1_LYR_2"/>
    <property type="match status" value="1"/>
</dbReference>
<dbReference type="InterPro" id="IPR037667">
    <property type="entry name" value="FMC1_homologue"/>
</dbReference>
<gene>
    <name evidence="3" type="ORF">DGYR_LOCUS4486</name>
</gene>
<dbReference type="OrthoDB" id="551431at2759"/>
<comment type="similarity">
    <text evidence="1">Belongs to the FMC1 family.</text>
</comment>
<evidence type="ECO:0000313" key="3">
    <source>
        <dbReference type="EMBL" id="CAD5115787.1"/>
    </source>
</evidence>
<dbReference type="PANTHER" id="PTHR31716:SF1">
    <property type="entry name" value="PROTEIN FMC1 HOMOLOG"/>
    <property type="match status" value="1"/>
</dbReference>
<evidence type="ECO:0000256" key="1">
    <source>
        <dbReference type="ARBA" id="ARBA00009058"/>
    </source>
</evidence>
<keyword evidence="4" id="KW-1185">Reference proteome</keyword>
<comment type="caution">
    <text evidence="3">The sequence shown here is derived from an EMBL/GenBank/DDBJ whole genome shotgun (WGS) entry which is preliminary data.</text>
</comment>
<dbReference type="PANTHER" id="PTHR31716">
    <property type="entry name" value="PROTEIN FMC1 HOMOLOG"/>
    <property type="match status" value="1"/>
</dbReference>
<name>A0A7I8VK19_9ANNE</name>
<dbReference type="GO" id="GO:0005739">
    <property type="term" value="C:mitochondrion"/>
    <property type="evidence" value="ECO:0007669"/>
    <property type="project" value="TreeGrafter"/>
</dbReference>
<evidence type="ECO:0000256" key="2">
    <source>
        <dbReference type="ARBA" id="ARBA00013846"/>
    </source>
</evidence>
<reference evidence="3 4" key="1">
    <citation type="submission" date="2020-08" db="EMBL/GenBank/DDBJ databases">
        <authorList>
            <person name="Hejnol A."/>
        </authorList>
    </citation>
    <scope>NUCLEOTIDE SEQUENCE [LARGE SCALE GENOMIC DNA]</scope>
</reference>
<dbReference type="CDD" id="cd20271">
    <property type="entry name" value="Complex1_LYR_FMC1"/>
    <property type="match status" value="1"/>
</dbReference>
<dbReference type="EMBL" id="CAJFCJ010000006">
    <property type="protein sequence ID" value="CAD5115787.1"/>
    <property type="molecule type" value="Genomic_DNA"/>
</dbReference>
<accession>A0A7I8VK19</accession>
<dbReference type="Proteomes" id="UP000549394">
    <property type="component" value="Unassembled WGS sequence"/>
</dbReference>
<dbReference type="AlphaFoldDB" id="A0A7I8VK19"/>
<proteinExistence type="inferred from homology"/>
<evidence type="ECO:0000313" key="4">
    <source>
        <dbReference type="Proteomes" id="UP000549394"/>
    </source>
</evidence>
<protein>
    <recommendedName>
        <fullName evidence="2">Protein FMC1 homolog</fullName>
    </recommendedName>
</protein>